<keyword evidence="2" id="KW-0808">Transferase</keyword>
<dbReference type="InterPro" id="IPR050951">
    <property type="entry name" value="Retrovirus_Pol_polyprotein"/>
</dbReference>
<dbReference type="GO" id="GO:0015074">
    <property type="term" value="P:DNA integration"/>
    <property type="evidence" value="ECO:0007669"/>
    <property type="project" value="InterPro"/>
</dbReference>
<dbReference type="InterPro" id="IPR043502">
    <property type="entry name" value="DNA/RNA_pol_sf"/>
</dbReference>
<dbReference type="PANTHER" id="PTHR37984">
    <property type="entry name" value="PROTEIN CBG26694"/>
    <property type="match status" value="1"/>
</dbReference>
<evidence type="ECO:0000313" key="11">
    <source>
        <dbReference type="Proteomes" id="UP000887577"/>
    </source>
</evidence>
<keyword evidence="6" id="KW-0378">Hydrolase</keyword>
<feature type="region of interest" description="Disordered" evidence="8">
    <location>
        <begin position="865"/>
        <end position="918"/>
    </location>
</feature>
<evidence type="ECO:0000256" key="5">
    <source>
        <dbReference type="ARBA" id="ARBA00022759"/>
    </source>
</evidence>
<keyword evidence="7" id="KW-0695">RNA-directed DNA polymerase</keyword>
<dbReference type="PANTHER" id="PTHR37984:SF5">
    <property type="entry name" value="PROTEIN NYNRIN-LIKE"/>
    <property type="match status" value="1"/>
</dbReference>
<evidence type="ECO:0000256" key="7">
    <source>
        <dbReference type="ARBA" id="ARBA00022918"/>
    </source>
</evidence>
<dbReference type="Pfam" id="PF17921">
    <property type="entry name" value="Integrase_H2C2"/>
    <property type="match status" value="1"/>
</dbReference>
<dbReference type="FunFam" id="3.30.70.270:FF:000020">
    <property type="entry name" value="Transposon Tf2-6 polyprotein-like Protein"/>
    <property type="match status" value="1"/>
</dbReference>
<name>A0A914ZA88_9BILA</name>
<dbReference type="GO" id="GO:0042575">
    <property type="term" value="C:DNA polymerase complex"/>
    <property type="evidence" value="ECO:0007669"/>
    <property type="project" value="UniProtKB-ARBA"/>
</dbReference>
<evidence type="ECO:0000256" key="8">
    <source>
        <dbReference type="SAM" id="MobiDB-lite"/>
    </source>
</evidence>
<protein>
    <recommendedName>
        <fullName evidence="1">RNA-directed DNA polymerase</fullName>
        <ecNumber evidence="1">2.7.7.49</ecNumber>
    </recommendedName>
</protein>
<dbReference type="PROSITE" id="PS50994">
    <property type="entry name" value="INTEGRASE"/>
    <property type="match status" value="1"/>
</dbReference>
<evidence type="ECO:0000259" key="10">
    <source>
        <dbReference type="PROSITE" id="PS50994"/>
    </source>
</evidence>
<dbReference type="CDD" id="cd01647">
    <property type="entry name" value="RT_LTR"/>
    <property type="match status" value="1"/>
</dbReference>
<dbReference type="Gene3D" id="3.30.420.10">
    <property type="entry name" value="Ribonuclease H-like superfamily/Ribonuclease H"/>
    <property type="match status" value="1"/>
</dbReference>
<proteinExistence type="predicted"/>
<dbReference type="GO" id="GO:0003964">
    <property type="term" value="F:RNA-directed DNA polymerase activity"/>
    <property type="evidence" value="ECO:0007669"/>
    <property type="project" value="UniProtKB-KW"/>
</dbReference>
<dbReference type="EC" id="2.7.7.49" evidence="1"/>
<dbReference type="SUPFAM" id="SSF56672">
    <property type="entry name" value="DNA/RNA polymerases"/>
    <property type="match status" value="1"/>
</dbReference>
<evidence type="ECO:0000256" key="4">
    <source>
        <dbReference type="ARBA" id="ARBA00022722"/>
    </source>
</evidence>
<evidence type="ECO:0000313" key="12">
    <source>
        <dbReference type="WBParaSite" id="PSU_v2.g7165.t1"/>
    </source>
</evidence>
<dbReference type="PROSITE" id="PS50878">
    <property type="entry name" value="RT_POL"/>
    <property type="match status" value="1"/>
</dbReference>
<dbReference type="InterPro" id="IPR041373">
    <property type="entry name" value="RT_RNaseH"/>
</dbReference>
<keyword evidence="11" id="KW-1185">Reference proteome</keyword>
<dbReference type="SUPFAM" id="SSF53098">
    <property type="entry name" value="Ribonuclease H-like"/>
    <property type="match status" value="1"/>
</dbReference>
<dbReference type="GO" id="GO:0003676">
    <property type="term" value="F:nucleic acid binding"/>
    <property type="evidence" value="ECO:0007669"/>
    <property type="project" value="InterPro"/>
</dbReference>
<keyword evidence="5" id="KW-0255">Endonuclease</keyword>
<dbReference type="Pfam" id="PF00078">
    <property type="entry name" value="RVT_1"/>
    <property type="match status" value="1"/>
</dbReference>
<evidence type="ECO:0000256" key="1">
    <source>
        <dbReference type="ARBA" id="ARBA00012493"/>
    </source>
</evidence>
<dbReference type="Gene3D" id="1.10.340.70">
    <property type="match status" value="1"/>
</dbReference>
<evidence type="ECO:0000256" key="2">
    <source>
        <dbReference type="ARBA" id="ARBA00022679"/>
    </source>
</evidence>
<dbReference type="AlphaFoldDB" id="A0A914ZA88"/>
<dbReference type="InterPro" id="IPR000477">
    <property type="entry name" value="RT_dom"/>
</dbReference>
<dbReference type="InterPro" id="IPR036397">
    <property type="entry name" value="RNaseH_sf"/>
</dbReference>
<keyword evidence="3" id="KW-0548">Nucleotidyltransferase</keyword>
<dbReference type="WBParaSite" id="PSU_v2.g7165.t1">
    <property type="protein sequence ID" value="PSU_v2.g7165.t1"/>
    <property type="gene ID" value="PSU_v2.g7165"/>
</dbReference>
<dbReference type="InterPro" id="IPR012337">
    <property type="entry name" value="RNaseH-like_sf"/>
</dbReference>
<dbReference type="InterPro" id="IPR043128">
    <property type="entry name" value="Rev_trsase/Diguanyl_cyclase"/>
</dbReference>
<reference evidence="12" key="1">
    <citation type="submission" date="2022-11" db="UniProtKB">
        <authorList>
            <consortium name="WormBaseParasite"/>
        </authorList>
    </citation>
    <scope>IDENTIFICATION</scope>
</reference>
<accession>A0A914ZA88</accession>
<dbReference type="GO" id="GO:0004519">
    <property type="term" value="F:endonuclease activity"/>
    <property type="evidence" value="ECO:0007669"/>
    <property type="project" value="UniProtKB-KW"/>
</dbReference>
<dbReference type="GO" id="GO:0016787">
    <property type="term" value="F:hydrolase activity"/>
    <property type="evidence" value="ECO:0007669"/>
    <property type="project" value="UniProtKB-KW"/>
</dbReference>
<feature type="compositionally biased region" description="Polar residues" evidence="8">
    <location>
        <begin position="878"/>
        <end position="890"/>
    </location>
</feature>
<evidence type="ECO:0000256" key="6">
    <source>
        <dbReference type="ARBA" id="ARBA00022801"/>
    </source>
</evidence>
<sequence length="918" mass="103499">MLLLEFQPLFAEGLGRCTKVKIHLPLKKDATPFFCGPRRLSLHATQVLREVIDANVKDGVMFKVDYSEVASPCSLVPKKDGKHRLVVDYSTGLNERLEEPCYSLPLPEDIYAKLAGCKVFSILDFSNAYHQLELAEESKKYTTISTPFGLFRYNCLSQGLKTAVSDFQETAVLMLNDIPSASPYIDDVLVASKSVAEHTSHLKTVLGRIMDWGFRLNADKCKLYKSQIRFLGKLIDAQGVRPDPEKVAAIQSMPDPTDVSTLRSFLGLVNYYQQFIPSFRDLREPLDDLLKDGNKWEWSDPHQIAAQTIKEKLAQECLLTHYDPRLPIIVAADASQNGIGGVISHLLPDGQEKPIQFFSRALDSTQRKYDQTNKEALALVTAVKVFHRYLEGQKFTLLTDHKALLATFGNKKGLPILAANRLHRWALFLAAYNFDIKYKKTTEFGQADAVSRLIARTREIPELYEEEEDLDDAVFSDIMIKQIHQLPVTANEIIKAYETDEYGQTILKSLADGTRDSRFFVVNGIIMMNNRVYIPAVLRSRVLDQLHVGHNGITITKQLGRKHVYWPNITVDIEKMVNSCYSCIQLSKAPIKTTLASWPRSIKPGDRIHMDFAGPLLGKMFLVIVDSCSKWMDVHVLNAATSWTTILSVGRYIANNGVPRVVVTDNGCQFTSGEFSIFCQRYGITHVTSPVYHPQSNGQAERCVDIVKRYVKKRAIIDGPNLDLVECINEFLLCYRSTPSTATPGNVTPSIAHHGHELRTTMELLRPQLFDNLGPDDEMEAQFNAQYGAKPRNLGNGDRVYARKQKEKPWFEGIIHGRRGKKIFGVLDMDGKTHWMHTNNLIKRATLLPKDELVRDSPVTISISSSMLSGHVSPPSSPTAYQSPPAVTQKSPPPRRYPLRQRKQTQFLQPDSTKKSYD</sequence>
<organism evidence="11 12">
    <name type="scientific">Panagrolaimus superbus</name>
    <dbReference type="NCBI Taxonomy" id="310955"/>
    <lineage>
        <taxon>Eukaryota</taxon>
        <taxon>Metazoa</taxon>
        <taxon>Ecdysozoa</taxon>
        <taxon>Nematoda</taxon>
        <taxon>Chromadorea</taxon>
        <taxon>Rhabditida</taxon>
        <taxon>Tylenchina</taxon>
        <taxon>Panagrolaimomorpha</taxon>
        <taxon>Panagrolaimoidea</taxon>
        <taxon>Panagrolaimidae</taxon>
        <taxon>Panagrolaimus</taxon>
    </lineage>
</organism>
<dbReference type="Gene3D" id="3.10.10.10">
    <property type="entry name" value="HIV Type 1 Reverse Transcriptase, subunit A, domain 1"/>
    <property type="match status" value="1"/>
</dbReference>
<feature type="domain" description="Integrase catalytic" evidence="10">
    <location>
        <begin position="600"/>
        <end position="757"/>
    </location>
</feature>
<feature type="domain" description="Reverse transcriptase" evidence="9">
    <location>
        <begin position="57"/>
        <end position="235"/>
    </location>
</feature>
<dbReference type="Pfam" id="PF17917">
    <property type="entry name" value="RT_RNaseH"/>
    <property type="match status" value="1"/>
</dbReference>
<dbReference type="InterPro" id="IPR041588">
    <property type="entry name" value="Integrase_H2C2"/>
</dbReference>
<dbReference type="Proteomes" id="UP000887577">
    <property type="component" value="Unplaced"/>
</dbReference>
<evidence type="ECO:0000256" key="3">
    <source>
        <dbReference type="ARBA" id="ARBA00022695"/>
    </source>
</evidence>
<dbReference type="InterPro" id="IPR001584">
    <property type="entry name" value="Integrase_cat-core"/>
</dbReference>
<keyword evidence="4" id="KW-0540">Nuclease</keyword>
<dbReference type="Pfam" id="PF00665">
    <property type="entry name" value="rve"/>
    <property type="match status" value="1"/>
</dbReference>
<dbReference type="Gene3D" id="3.30.70.270">
    <property type="match status" value="2"/>
</dbReference>
<evidence type="ECO:0000259" key="9">
    <source>
        <dbReference type="PROSITE" id="PS50878"/>
    </source>
</evidence>
<dbReference type="CDD" id="cd09274">
    <property type="entry name" value="RNase_HI_RT_Ty3"/>
    <property type="match status" value="1"/>
</dbReference>